<evidence type="ECO:0008006" key="3">
    <source>
        <dbReference type="Google" id="ProtNLM"/>
    </source>
</evidence>
<dbReference type="Pfam" id="PF09724">
    <property type="entry name" value="Dcc1"/>
    <property type="match status" value="1"/>
</dbReference>
<dbReference type="STRING" id="336963.C4JDG6"/>
<reference evidence="2" key="1">
    <citation type="journal article" date="2009" name="Genome Res.">
        <title>Comparative genomic analyses of the human fungal pathogens Coccidioides and their relatives.</title>
        <authorList>
            <person name="Sharpton T.J."/>
            <person name="Stajich J.E."/>
            <person name="Rounsley S.D."/>
            <person name="Gardner M.J."/>
            <person name="Wortman J.R."/>
            <person name="Jordar V.S."/>
            <person name="Maiti R."/>
            <person name="Kodira C.D."/>
            <person name="Neafsey D.E."/>
            <person name="Zeng Q."/>
            <person name="Hung C.-Y."/>
            <person name="McMahan C."/>
            <person name="Muszewska A."/>
            <person name="Grynberg M."/>
            <person name="Mandel M.A."/>
            <person name="Kellner E.M."/>
            <person name="Barker B.M."/>
            <person name="Galgiani J.N."/>
            <person name="Orbach M.J."/>
            <person name="Kirkland T.N."/>
            <person name="Cole G.T."/>
            <person name="Henn M.R."/>
            <person name="Birren B.W."/>
            <person name="Taylor J.W."/>
        </authorList>
    </citation>
    <scope>NUCLEOTIDE SEQUENCE [LARGE SCALE GENOMIC DNA]</scope>
    <source>
        <strain evidence="2">UAMH 1704</strain>
    </source>
</reference>
<proteinExistence type="predicted"/>
<dbReference type="InParanoid" id="C4JDG6"/>
<keyword evidence="2" id="KW-1185">Reference proteome</keyword>
<dbReference type="EMBL" id="CH476615">
    <property type="protein sequence ID" value="EEP75533.1"/>
    <property type="molecule type" value="Genomic_DNA"/>
</dbReference>
<organism evidence="1 2">
    <name type="scientific">Uncinocarpus reesii (strain UAMH 1704)</name>
    <dbReference type="NCBI Taxonomy" id="336963"/>
    <lineage>
        <taxon>Eukaryota</taxon>
        <taxon>Fungi</taxon>
        <taxon>Dikarya</taxon>
        <taxon>Ascomycota</taxon>
        <taxon>Pezizomycotina</taxon>
        <taxon>Eurotiomycetes</taxon>
        <taxon>Eurotiomycetidae</taxon>
        <taxon>Onygenales</taxon>
        <taxon>Onygenaceae</taxon>
        <taxon>Uncinocarpus</taxon>
    </lineage>
</organism>
<evidence type="ECO:0000313" key="2">
    <source>
        <dbReference type="Proteomes" id="UP000002058"/>
    </source>
</evidence>
<name>C4JDG6_UNCRE</name>
<dbReference type="AlphaFoldDB" id="C4JDG6"/>
<dbReference type="HOGENOM" id="CLU_054802_0_0_1"/>
<dbReference type="InterPro" id="IPR019128">
    <property type="entry name" value="Dcc1"/>
</dbReference>
<protein>
    <recommendedName>
        <fullName evidence="3">Sister chromatid cohesion protein Dcc1</fullName>
    </recommendedName>
</protein>
<dbReference type="GO" id="GO:0007064">
    <property type="term" value="P:mitotic sister chromatid cohesion"/>
    <property type="evidence" value="ECO:0007669"/>
    <property type="project" value="InterPro"/>
</dbReference>
<evidence type="ECO:0000313" key="1">
    <source>
        <dbReference type="EMBL" id="EEP75533.1"/>
    </source>
</evidence>
<dbReference type="GeneID" id="8444462"/>
<dbReference type="OrthoDB" id="5199543at2759"/>
<dbReference type="KEGG" id="ure:UREG_00379"/>
<dbReference type="Proteomes" id="UP000002058">
    <property type="component" value="Unassembled WGS sequence"/>
</dbReference>
<accession>C4JDG6</accession>
<dbReference type="RefSeq" id="XP_002540866.1">
    <property type="nucleotide sequence ID" value="XM_002540820.1"/>
</dbReference>
<sequence>MATSLPFTHATPQETFRLLELPEELLAYLASEEPPAYGTLLPRLYLKSPPPRPSAGLPSSGSSSNQGADDAFVNICTDKKTYSLRQVHSSNSIFILKPQSLLRRHNEEDVVLGNNASSGVAAISLCKSTLELQKFGDEYSAVPFLLRSLQVYDAMDIEEDAMEIDARHLSDIDASIEGRNKAITRLLEDVPLSATECCQAWVDMCGFIDGDKSTGNLIGWRPLAAAKLSVWKKMLEGSVLQGINLDKQFLVRDLWNATIDDTETLDGRTPFPKDLFDAIVRRLVDYSPSEVGLHVFSELKCKVTLESVRGKG</sequence>
<dbReference type="eggNOG" id="ENOG502SA0V">
    <property type="taxonomic scope" value="Eukaryota"/>
</dbReference>
<dbReference type="GO" id="GO:0031390">
    <property type="term" value="C:Ctf18 RFC-like complex"/>
    <property type="evidence" value="ECO:0007669"/>
    <property type="project" value="InterPro"/>
</dbReference>
<gene>
    <name evidence="1" type="ORF">UREG_00379</name>
</gene>
<dbReference type="OMA" id="HDYVNLC"/>
<dbReference type="VEuPathDB" id="FungiDB:UREG_00379"/>